<proteinExistence type="inferred from homology"/>
<dbReference type="AlphaFoldDB" id="W9HBU0"/>
<evidence type="ECO:0000256" key="8">
    <source>
        <dbReference type="ARBA" id="ARBA00022475"/>
    </source>
</evidence>
<dbReference type="OrthoDB" id="9799199at2"/>
<keyword evidence="10 18" id="KW-0808">Transferase</keyword>
<evidence type="ECO:0000256" key="15">
    <source>
        <dbReference type="ARBA" id="ARBA00023136"/>
    </source>
</evidence>
<dbReference type="Proteomes" id="UP000019486">
    <property type="component" value="Unassembled WGS sequence"/>
</dbReference>
<name>W9HBU0_9PROT</name>
<feature type="transmembrane region" description="Helical" evidence="19">
    <location>
        <begin position="28"/>
        <end position="61"/>
    </location>
</feature>
<dbReference type="Pfam" id="PF01148">
    <property type="entry name" value="CTP_transf_1"/>
    <property type="match status" value="1"/>
</dbReference>
<evidence type="ECO:0000256" key="10">
    <source>
        <dbReference type="ARBA" id="ARBA00022679"/>
    </source>
</evidence>
<evidence type="ECO:0000256" key="12">
    <source>
        <dbReference type="ARBA" id="ARBA00022695"/>
    </source>
</evidence>
<organism evidence="20 21">
    <name type="scientific">Skermanella stibiiresistens SB22</name>
    <dbReference type="NCBI Taxonomy" id="1385369"/>
    <lineage>
        <taxon>Bacteria</taxon>
        <taxon>Pseudomonadati</taxon>
        <taxon>Pseudomonadota</taxon>
        <taxon>Alphaproteobacteria</taxon>
        <taxon>Rhodospirillales</taxon>
        <taxon>Azospirillaceae</taxon>
        <taxon>Skermanella</taxon>
    </lineage>
</organism>
<evidence type="ECO:0000256" key="7">
    <source>
        <dbReference type="ARBA" id="ARBA00019373"/>
    </source>
</evidence>
<comment type="similarity">
    <text evidence="5 18">Belongs to the CDS family.</text>
</comment>
<evidence type="ECO:0000256" key="4">
    <source>
        <dbReference type="ARBA" id="ARBA00005189"/>
    </source>
</evidence>
<evidence type="ECO:0000256" key="18">
    <source>
        <dbReference type="RuleBase" id="RU003938"/>
    </source>
</evidence>
<evidence type="ECO:0000256" key="19">
    <source>
        <dbReference type="SAM" id="Phobius"/>
    </source>
</evidence>
<comment type="pathway">
    <text evidence="3 18">Phospholipid metabolism; CDP-diacylglycerol biosynthesis; CDP-diacylglycerol from sn-glycerol 3-phosphate: step 3/3.</text>
</comment>
<dbReference type="GO" id="GO:0005886">
    <property type="term" value="C:plasma membrane"/>
    <property type="evidence" value="ECO:0007669"/>
    <property type="project" value="UniProtKB-SubCell"/>
</dbReference>
<evidence type="ECO:0000256" key="14">
    <source>
        <dbReference type="ARBA" id="ARBA00023098"/>
    </source>
</evidence>
<dbReference type="RefSeq" id="WP_051511522.1">
    <property type="nucleotide sequence ID" value="NZ_AVFL01000002.1"/>
</dbReference>
<keyword evidence="21" id="KW-1185">Reference proteome</keyword>
<evidence type="ECO:0000256" key="9">
    <source>
        <dbReference type="ARBA" id="ARBA00022516"/>
    </source>
</evidence>
<keyword evidence="14" id="KW-0443">Lipid metabolism</keyword>
<feature type="transmembrane region" description="Helical" evidence="19">
    <location>
        <begin position="123"/>
        <end position="142"/>
    </location>
</feature>
<dbReference type="PROSITE" id="PS01315">
    <property type="entry name" value="CDS"/>
    <property type="match status" value="1"/>
</dbReference>
<feature type="transmembrane region" description="Helical" evidence="19">
    <location>
        <begin position="96"/>
        <end position="116"/>
    </location>
</feature>
<evidence type="ECO:0000256" key="2">
    <source>
        <dbReference type="ARBA" id="ARBA00004651"/>
    </source>
</evidence>
<feature type="transmembrane region" description="Helical" evidence="19">
    <location>
        <begin position="216"/>
        <end position="235"/>
    </location>
</feature>
<keyword evidence="13 19" id="KW-1133">Transmembrane helix</keyword>
<keyword evidence="9" id="KW-0444">Lipid biosynthesis</keyword>
<dbReference type="PATRIC" id="fig|1385369.3.peg.875"/>
<evidence type="ECO:0000256" key="11">
    <source>
        <dbReference type="ARBA" id="ARBA00022692"/>
    </source>
</evidence>
<dbReference type="PANTHER" id="PTHR46382">
    <property type="entry name" value="PHOSPHATIDATE CYTIDYLYLTRANSFERASE"/>
    <property type="match status" value="1"/>
</dbReference>
<dbReference type="EC" id="2.7.7.41" evidence="6 18"/>
<evidence type="ECO:0000256" key="6">
    <source>
        <dbReference type="ARBA" id="ARBA00012487"/>
    </source>
</evidence>
<comment type="pathway">
    <text evidence="4">Lipid metabolism.</text>
</comment>
<comment type="caution">
    <text evidence="20">The sequence shown here is derived from an EMBL/GenBank/DDBJ whole genome shotgun (WGS) entry which is preliminary data.</text>
</comment>
<dbReference type="STRING" id="1385369.N825_19770"/>
<feature type="transmembrane region" description="Helical" evidence="19">
    <location>
        <begin position="148"/>
        <end position="169"/>
    </location>
</feature>
<dbReference type="PANTHER" id="PTHR46382:SF1">
    <property type="entry name" value="PHOSPHATIDATE CYTIDYLYLTRANSFERASE"/>
    <property type="match status" value="1"/>
</dbReference>
<keyword evidence="15 19" id="KW-0472">Membrane</keyword>
<evidence type="ECO:0000313" key="21">
    <source>
        <dbReference type="Proteomes" id="UP000019486"/>
    </source>
</evidence>
<feature type="transmembrane region" description="Helical" evidence="19">
    <location>
        <begin position="189"/>
        <end position="210"/>
    </location>
</feature>
<reference evidence="20 21" key="1">
    <citation type="submission" date="2013-08" db="EMBL/GenBank/DDBJ databases">
        <title>The genome sequence of Skermanella stibiiresistens.</title>
        <authorList>
            <person name="Zhu W."/>
            <person name="Wang G."/>
        </authorList>
    </citation>
    <scope>NUCLEOTIDE SEQUENCE [LARGE SCALE GENOMIC DNA]</scope>
    <source>
        <strain evidence="20 21">SB22</strain>
    </source>
</reference>
<evidence type="ECO:0000256" key="13">
    <source>
        <dbReference type="ARBA" id="ARBA00022989"/>
    </source>
</evidence>
<evidence type="ECO:0000256" key="1">
    <source>
        <dbReference type="ARBA" id="ARBA00001698"/>
    </source>
</evidence>
<evidence type="ECO:0000256" key="5">
    <source>
        <dbReference type="ARBA" id="ARBA00010185"/>
    </source>
</evidence>
<dbReference type="GO" id="GO:0004605">
    <property type="term" value="F:phosphatidate cytidylyltransferase activity"/>
    <property type="evidence" value="ECO:0007669"/>
    <property type="project" value="UniProtKB-EC"/>
</dbReference>
<sequence>MQSESSTSATGATAPSGHVKTGNLRTRILSALVLGPIVLVAVYLGGWIFEVLILTFAVLAVAEWTRLVEPNRSVPMAILPVIAVGAVLFVDFVYGAGLSLLLAAALTAALLIYAWVSHAAHRWLLAFGIPYIAFGSVSLIWVREQPEIGLGLLIYVLFCIWATDIGAYAAGKSIGGPKLAPRLSPKKTWAGLIGGMVSSALFGAGVAIAFGAAMPWLAALLGMVLAVIGQIGDLFESGIKRKYDVKDSGHLIPGHGGLLDRVDGLIVAAPVFALFHATIGKALGWW</sequence>
<keyword evidence="16" id="KW-0594">Phospholipid biosynthesis</keyword>
<evidence type="ECO:0000256" key="3">
    <source>
        <dbReference type="ARBA" id="ARBA00005119"/>
    </source>
</evidence>
<evidence type="ECO:0000313" key="20">
    <source>
        <dbReference type="EMBL" id="EWY42142.1"/>
    </source>
</evidence>
<gene>
    <name evidence="20" type="ORF">N825_19770</name>
</gene>
<keyword evidence="12 18" id="KW-0548">Nucleotidyltransferase</keyword>
<protein>
    <recommendedName>
        <fullName evidence="7 18">Phosphatidate cytidylyltransferase</fullName>
        <ecNumber evidence="6 18">2.7.7.41</ecNumber>
    </recommendedName>
</protein>
<comment type="subcellular location">
    <subcellularLocation>
        <location evidence="2">Cell membrane</location>
        <topology evidence="2">Multi-pass membrane protein</topology>
    </subcellularLocation>
</comment>
<feature type="transmembrane region" description="Helical" evidence="19">
    <location>
        <begin position="73"/>
        <end position="90"/>
    </location>
</feature>
<comment type="catalytic activity">
    <reaction evidence="1 18">
        <text>a 1,2-diacyl-sn-glycero-3-phosphate + CTP + H(+) = a CDP-1,2-diacyl-sn-glycerol + diphosphate</text>
        <dbReference type="Rhea" id="RHEA:16229"/>
        <dbReference type="ChEBI" id="CHEBI:15378"/>
        <dbReference type="ChEBI" id="CHEBI:33019"/>
        <dbReference type="ChEBI" id="CHEBI:37563"/>
        <dbReference type="ChEBI" id="CHEBI:58332"/>
        <dbReference type="ChEBI" id="CHEBI:58608"/>
        <dbReference type="EC" id="2.7.7.41"/>
    </reaction>
</comment>
<evidence type="ECO:0000256" key="17">
    <source>
        <dbReference type="ARBA" id="ARBA00023264"/>
    </source>
</evidence>
<dbReference type="UniPathway" id="UPA00557">
    <property type="reaction ID" value="UER00614"/>
</dbReference>
<dbReference type="InterPro" id="IPR000374">
    <property type="entry name" value="PC_trans"/>
</dbReference>
<keyword evidence="11 18" id="KW-0812">Transmembrane</keyword>
<dbReference type="EMBL" id="AVFL01000002">
    <property type="protein sequence ID" value="EWY42142.1"/>
    <property type="molecule type" value="Genomic_DNA"/>
</dbReference>
<accession>W9HBU0</accession>
<keyword evidence="17" id="KW-1208">Phospholipid metabolism</keyword>
<dbReference type="GO" id="GO:0016024">
    <property type="term" value="P:CDP-diacylglycerol biosynthetic process"/>
    <property type="evidence" value="ECO:0007669"/>
    <property type="project" value="UniProtKB-UniPathway"/>
</dbReference>
<evidence type="ECO:0000256" key="16">
    <source>
        <dbReference type="ARBA" id="ARBA00023209"/>
    </source>
</evidence>
<keyword evidence="8" id="KW-1003">Cell membrane</keyword>